<sequence>MLLSKLLKAHLINQRILLKSSITLFETMISLLILMVVVGGFLKIPYDSYEDEELFNLINELENNFATKDYRYFLKQKGFLTIIKDSDDKQKEIISVDKYIFKNDKITVFKYEK</sequence>
<name>A0AAD0QIW9_9BACT</name>
<protein>
    <submittedName>
        <fullName evidence="2">Uncharacterized protein</fullName>
    </submittedName>
</protein>
<keyword evidence="1" id="KW-0812">Transmembrane</keyword>
<organism evidence="2 3">
    <name type="scientific">Aliarcobacter trophiarum LMG 25534</name>
    <dbReference type="NCBI Taxonomy" id="1032241"/>
    <lineage>
        <taxon>Bacteria</taxon>
        <taxon>Pseudomonadati</taxon>
        <taxon>Campylobacterota</taxon>
        <taxon>Epsilonproteobacteria</taxon>
        <taxon>Campylobacterales</taxon>
        <taxon>Arcobacteraceae</taxon>
        <taxon>Aliarcobacter</taxon>
    </lineage>
</organism>
<evidence type="ECO:0000313" key="2">
    <source>
        <dbReference type="EMBL" id="AXK48535.1"/>
    </source>
</evidence>
<dbReference type="EMBL" id="CP031367">
    <property type="protein sequence ID" value="AXK48535.1"/>
    <property type="molecule type" value="Genomic_DNA"/>
</dbReference>
<accession>A0AAD0QIW9</accession>
<proteinExistence type="predicted"/>
<dbReference type="AlphaFoldDB" id="A0AAD0QIW9"/>
<feature type="transmembrane region" description="Helical" evidence="1">
    <location>
        <begin position="21"/>
        <end position="42"/>
    </location>
</feature>
<keyword evidence="1" id="KW-1133">Transmembrane helix</keyword>
<gene>
    <name evidence="2" type="ORF">ATR_0666</name>
</gene>
<evidence type="ECO:0000256" key="1">
    <source>
        <dbReference type="SAM" id="Phobius"/>
    </source>
</evidence>
<dbReference type="Proteomes" id="UP000254504">
    <property type="component" value="Chromosome"/>
</dbReference>
<keyword evidence="1" id="KW-0472">Membrane</keyword>
<dbReference type="KEGG" id="atp:ATR_0666"/>
<reference evidence="2 3" key="1">
    <citation type="submission" date="2018-07" db="EMBL/GenBank/DDBJ databases">
        <title>Complete genome of the Arcobacter trophiarum type strain LMG 25534.</title>
        <authorList>
            <person name="Miller W.G."/>
            <person name="Yee E."/>
        </authorList>
    </citation>
    <scope>NUCLEOTIDE SEQUENCE [LARGE SCALE GENOMIC DNA]</scope>
    <source>
        <strain evidence="2 3">LMG 25534</strain>
    </source>
</reference>
<evidence type="ECO:0000313" key="3">
    <source>
        <dbReference type="Proteomes" id="UP000254504"/>
    </source>
</evidence>